<evidence type="ECO:0000256" key="9">
    <source>
        <dbReference type="SAM" id="Phobius"/>
    </source>
</evidence>
<evidence type="ECO:0000259" key="10">
    <source>
        <dbReference type="PROSITE" id="PS50262"/>
    </source>
</evidence>
<evidence type="ECO:0000256" key="5">
    <source>
        <dbReference type="ARBA" id="ARBA00022989"/>
    </source>
</evidence>
<feature type="domain" description="G-protein coupled receptors family 1 profile" evidence="10">
    <location>
        <begin position="64"/>
        <end position="366"/>
    </location>
</feature>
<feature type="compositionally biased region" description="Low complexity" evidence="8">
    <location>
        <begin position="401"/>
        <end position="412"/>
    </location>
</feature>
<dbReference type="PANTHER" id="PTHR22750">
    <property type="entry name" value="G-PROTEIN COUPLED RECEPTOR"/>
    <property type="match status" value="1"/>
</dbReference>
<reference evidence="11" key="1">
    <citation type="journal article" date="2023" name="Insect Mol. Biol.">
        <title>Genome sequencing provides insights into the evolution of gene families encoding plant cell wall-degrading enzymes in longhorned beetles.</title>
        <authorList>
            <person name="Shin N.R."/>
            <person name="Okamura Y."/>
            <person name="Kirsch R."/>
            <person name="Pauchet Y."/>
        </authorList>
    </citation>
    <scope>NUCLEOTIDE SEQUENCE</scope>
    <source>
        <strain evidence="11">AMC_N1</strain>
    </source>
</reference>
<feature type="non-terminal residue" evidence="11">
    <location>
        <position position="1"/>
    </location>
</feature>
<keyword evidence="4 7" id="KW-0812">Transmembrane</keyword>
<proteinExistence type="inferred from homology"/>
<evidence type="ECO:0000256" key="7">
    <source>
        <dbReference type="RuleBase" id="RU000688"/>
    </source>
</evidence>
<protein>
    <recommendedName>
        <fullName evidence="10">G-protein coupled receptors family 1 profile domain-containing protein</fullName>
    </recommendedName>
</protein>
<evidence type="ECO:0000256" key="3">
    <source>
        <dbReference type="ARBA" id="ARBA00022475"/>
    </source>
</evidence>
<dbReference type="InterPro" id="IPR017452">
    <property type="entry name" value="GPCR_Rhodpsn_7TM"/>
</dbReference>
<dbReference type="EMBL" id="JAPWTK010000001">
    <property type="protein sequence ID" value="KAJ8963271.1"/>
    <property type="molecule type" value="Genomic_DNA"/>
</dbReference>
<feature type="transmembrane region" description="Helical" evidence="9">
    <location>
        <begin position="347"/>
        <end position="369"/>
    </location>
</feature>
<keyword evidence="7" id="KW-0675">Receptor</keyword>
<feature type="transmembrane region" description="Helical" evidence="9">
    <location>
        <begin position="305"/>
        <end position="327"/>
    </location>
</feature>
<evidence type="ECO:0000256" key="2">
    <source>
        <dbReference type="ARBA" id="ARBA00010663"/>
    </source>
</evidence>
<comment type="similarity">
    <text evidence="2 7">Belongs to the G-protein coupled receptor 1 family.</text>
</comment>
<evidence type="ECO:0000313" key="12">
    <source>
        <dbReference type="Proteomes" id="UP001162162"/>
    </source>
</evidence>
<feature type="transmembrane region" description="Helical" evidence="9">
    <location>
        <begin position="163"/>
        <end position="185"/>
    </location>
</feature>
<keyword evidence="12" id="KW-1185">Reference proteome</keyword>
<dbReference type="Pfam" id="PF00001">
    <property type="entry name" value="7tm_1"/>
    <property type="match status" value="1"/>
</dbReference>
<dbReference type="Proteomes" id="UP001162162">
    <property type="component" value="Unassembled WGS sequence"/>
</dbReference>
<keyword evidence="5 9" id="KW-1133">Transmembrane helix</keyword>
<evidence type="ECO:0000256" key="6">
    <source>
        <dbReference type="ARBA" id="ARBA00023136"/>
    </source>
</evidence>
<evidence type="ECO:0000256" key="8">
    <source>
        <dbReference type="SAM" id="MobiDB-lite"/>
    </source>
</evidence>
<keyword evidence="7" id="KW-0807">Transducer</keyword>
<feature type="region of interest" description="Disordered" evidence="8">
    <location>
        <begin position="393"/>
        <end position="427"/>
    </location>
</feature>
<evidence type="ECO:0000256" key="1">
    <source>
        <dbReference type="ARBA" id="ARBA00004651"/>
    </source>
</evidence>
<dbReference type="PROSITE" id="PS50262">
    <property type="entry name" value="G_PROTEIN_RECEP_F1_2"/>
    <property type="match status" value="1"/>
</dbReference>
<dbReference type="CDD" id="cd00637">
    <property type="entry name" value="7tm_classA_rhodopsin-like"/>
    <property type="match status" value="1"/>
</dbReference>
<comment type="caution">
    <text evidence="11">The sequence shown here is derived from an EMBL/GenBank/DDBJ whole genome shotgun (WGS) entry which is preliminary data.</text>
</comment>
<name>A0AAV8ZFT2_9CUCU</name>
<feature type="transmembrane region" description="Helical" evidence="9">
    <location>
        <begin position="122"/>
        <end position="142"/>
    </location>
</feature>
<comment type="subcellular location">
    <subcellularLocation>
        <location evidence="1">Cell membrane</location>
        <topology evidence="1">Multi-pass membrane protein</topology>
    </subcellularLocation>
</comment>
<gene>
    <name evidence="11" type="ORF">NQ318_018738</name>
</gene>
<keyword evidence="3" id="KW-1003">Cell membrane</keyword>
<feature type="compositionally biased region" description="Polar residues" evidence="8">
    <location>
        <begin position="417"/>
        <end position="427"/>
    </location>
</feature>
<dbReference type="GO" id="GO:0005886">
    <property type="term" value="C:plasma membrane"/>
    <property type="evidence" value="ECO:0007669"/>
    <property type="project" value="UniProtKB-SubCell"/>
</dbReference>
<sequence length="427" mass="47767">YIRFSLISVAKMESTTELLDYLFNGTNKSPDINDTVDINSAGTKANFLLYDYLIPTIGTLTMLANFAVVISSGLILRKGQEPRSTYLFLGNVAMTDLITGFAVVFGQLYPKNKRDHYLCACQLGMIVSSTLTSVYSVGLIAIDRFLYIIHGMKYQKWVYPNRARTLIFTAWVLGIIIGFLPLMGWHGDTNNGTICWFIILAPKGLVLLTVLIGVVPLVIVVFLYSIILYHALNKINQLQRPRSGNTEEDLSSGRIRMFRGGGTNIAEQENDEPQEETNVSVFRRFFKKKPSPSVKAPNKWKAIKVVLFTTGSFVVTWCPYFVTSLVYVYTCDLEDTSKHCKTLRILIASPLAILGFMNSLLNPIIYAWWHKGFRGFVKKTVNSIALRRTGVEDNATSSDAKTSSSRGTSVSSKKNRTQVSTSDSNFE</sequence>
<feature type="transmembrane region" description="Helical" evidence="9">
    <location>
        <begin position="52"/>
        <end position="76"/>
    </location>
</feature>
<dbReference type="PROSITE" id="PS00237">
    <property type="entry name" value="G_PROTEIN_RECEP_F1_1"/>
    <property type="match status" value="1"/>
</dbReference>
<dbReference type="SUPFAM" id="SSF81321">
    <property type="entry name" value="Family A G protein-coupled receptor-like"/>
    <property type="match status" value="1"/>
</dbReference>
<feature type="transmembrane region" description="Helical" evidence="9">
    <location>
        <begin position="88"/>
        <end position="110"/>
    </location>
</feature>
<organism evidence="11 12">
    <name type="scientific">Aromia moschata</name>
    <dbReference type="NCBI Taxonomy" id="1265417"/>
    <lineage>
        <taxon>Eukaryota</taxon>
        <taxon>Metazoa</taxon>
        <taxon>Ecdysozoa</taxon>
        <taxon>Arthropoda</taxon>
        <taxon>Hexapoda</taxon>
        <taxon>Insecta</taxon>
        <taxon>Pterygota</taxon>
        <taxon>Neoptera</taxon>
        <taxon>Endopterygota</taxon>
        <taxon>Coleoptera</taxon>
        <taxon>Polyphaga</taxon>
        <taxon>Cucujiformia</taxon>
        <taxon>Chrysomeloidea</taxon>
        <taxon>Cerambycidae</taxon>
        <taxon>Cerambycinae</taxon>
        <taxon>Callichromatini</taxon>
        <taxon>Aromia</taxon>
    </lineage>
</organism>
<evidence type="ECO:0000313" key="11">
    <source>
        <dbReference type="EMBL" id="KAJ8963271.1"/>
    </source>
</evidence>
<dbReference type="AlphaFoldDB" id="A0AAV8ZFT2"/>
<keyword evidence="6 9" id="KW-0472">Membrane</keyword>
<keyword evidence="7" id="KW-0297">G-protein coupled receptor</keyword>
<dbReference type="Gene3D" id="1.20.1070.10">
    <property type="entry name" value="Rhodopsin 7-helix transmembrane proteins"/>
    <property type="match status" value="1"/>
</dbReference>
<feature type="transmembrane region" description="Helical" evidence="9">
    <location>
        <begin position="205"/>
        <end position="232"/>
    </location>
</feature>
<evidence type="ECO:0000256" key="4">
    <source>
        <dbReference type="ARBA" id="ARBA00022692"/>
    </source>
</evidence>
<dbReference type="GO" id="GO:0004930">
    <property type="term" value="F:G protein-coupled receptor activity"/>
    <property type="evidence" value="ECO:0007669"/>
    <property type="project" value="UniProtKB-KW"/>
</dbReference>
<dbReference type="InterPro" id="IPR000276">
    <property type="entry name" value="GPCR_Rhodpsn"/>
</dbReference>
<dbReference type="PRINTS" id="PR00237">
    <property type="entry name" value="GPCRRHODOPSN"/>
</dbReference>
<accession>A0AAV8ZFT2</accession>